<evidence type="ECO:0000313" key="3">
    <source>
        <dbReference type="EMBL" id="KPJ69453.1"/>
    </source>
</evidence>
<evidence type="ECO:0008006" key="5">
    <source>
        <dbReference type="Google" id="ProtNLM"/>
    </source>
</evidence>
<evidence type="ECO:0000313" key="4">
    <source>
        <dbReference type="Proteomes" id="UP000051861"/>
    </source>
</evidence>
<dbReference type="InterPro" id="IPR001296">
    <property type="entry name" value="Glyco_trans_1"/>
</dbReference>
<evidence type="ECO:0000259" key="1">
    <source>
        <dbReference type="Pfam" id="PF00534"/>
    </source>
</evidence>
<dbReference type="PANTHER" id="PTHR12526">
    <property type="entry name" value="GLYCOSYLTRANSFERASE"/>
    <property type="match status" value="1"/>
</dbReference>
<dbReference type="CDD" id="cd03808">
    <property type="entry name" value="GT4_CapM-like"/>
    <property type="match status" value="1"/>
</dbReference>
<dbReference type="Proteomes" id="UP000051861">
    <property type="component" value="Unassembled WGS sequence"/>
</dbReference>
<dbReference type="GO" id="GO:0016757">
    <property type="term" value="F:glycosyltransferase activity"/>
    <property type="evidence" value="ECO:0007669"/>
    <property type="project" value="InterPro"/>
</dbReference>
<accession>A0A0S7Y3V5</accession>
<feature type="domain" description="Glycosyl transferase family 1" evidence="1">
    <location>
        <begin position="205"/>
        <end position="371"/>
    </location>
</feature>
<name>A0A0S7Y3V5_UNCSA</name>
<dbReference type="Pfam" id="PF00534">
    <property type="entry name" value="Glycos_transf_1"/>
    <property type="match status" value="1"/>
</dbReference>
<dbReference type="EMBL" id="LIZX01000024">
    <property type="protein sequence ID" value="KPJ69453.1"/>
    <property type="molecule type" value="Genomic_DNA"/>
</dbReference>
<dbReference type="PATRIC" id="fig|1703775.3.peg.887"/>
<dbReference type="InterPro" id="IPR028098">
    <property type="entry name" value="Glyco_trans_4-like_N"/>
</dbReference>
<organism evidence="3 4">
    <name type="scientific">candidate division WOR-1 bacterium DG_54_3</name>
    <dbReference type="NCBI Taxonomy" id="1703775"/>
    <lineage>
        <taxon>Bacteria</taxon>
        <taxon>Bacillati</taxon>
        <taxon>Saganbacteria</taxon>
    </lineage>
</organism>
<sequence length="398" mass="45109">MKKRYKIIHIITRLDGGGSAQDTIQTVLGLDKEKYEVILVKGPTYESKMSKEERASVLSDLKEMRLKGVKVVTTNFLIRRINPIYDLLALFSLYKFLIKESPSIVHTHTSKAGIIGRLAAFLSRVPIIVHTPHGHVFFGYFGFIKTKLFIFMERITSHLTDKVIAVTRGEKRDYLLFKIANEDKFIVINSGVKLEKFKELPFQERQNFKKRLGISENALVVGTAGRLVPVKGSEYLIEAAKYIISKFPETYFVFTGDGHLKQVLKRKAAELGIQKNVLFLGWRNDVAKIISIYDIFVLPSLNEGMGKVLVEAMALGRSIVASNVGGIPDLVSHGKNGFLVPPKNPREIARYIQILLEHKEKREEMGLTGKEMTGNFSDEIMVEKIVGLYKELMMQKEF</sequence>
<dbReference type="SUPFAM" id="SSF53756">
    <property type="entry name" value="UDP-Glycosyltransferase/glycogen phosphorylase"/>
    <property type="match status" value="1"/>
</dbReference>
<dbReference type="PANTHER" id="PTHR12526:SF638">
    <property type="entry name" value="SPORE COAT PROTEIN SA"/>
    <property type="match status" value="1"/>
</dbReference>
<comment type="caution">
    <text evidence="3">The sequence shown here is derived from an EMBL/GenBank/DDBJ whole genome shotgun (WGS) entry which is preliminary data.</text>
</comment>
<dbReference type="Pfam" id="PF13439">
    <property type="entry name" value="Glyco_transf_4"/>
    <property type="match status" value="1"/>
</dbReference>
<reference evidence="3 4" key="1">
    <citation type="journal article" date="2015" name="Microbiome">
        <title>Genomic resolution of linkages in carbon, nitrogen, and sulfur cycling among widespread estuary sediment bacteria.</title>
        <authorList>
            <person name="Baker B.J."/>
            <person name="Lazar C.S."/>
            <person name="Teske A.P."/>
            <person name="Dick G.J."/>
        </authorList>
    </citation>
    <scope>NUCLEOTIDE SEQUENCE [LARGE SCALE GENOMIC DNA]</scope>
    <source>
        <strain evidence="3">DG_54_3</strain>
    </source>
</reference>
<dbReference type="AlphaFoldDB" id="A0A0S7Y3V5"/>
<gene>
    <name evidence="3" type="ORF">AMJ44_03800</name>
</gene>
<feature type="domain" description="Glycosyltransferase subfamily 4-like N-terminal" evidence="2">
    <location>
        <begin position="17"/>
        <end position="195"/>
    </location>
</feature>
<proteinExistence type="predicted"/>
<protein>
    <recommendedName>
        <fullName evidence="5">Glycosyl transferase family 1</fullName>
    </recommendedName>
</protein>
<dbReference type="Gene3D" id="3.40.50.2000">
    <property type="entry name" value="Glycogen Phosphorylase B"/>
    <property type="match status" value="2"/>
</dbReference>
<evidence type="ECO:0000259" key="2">
    <source>
        <dbReference type="Pfam" id="PF13439"/>
    </source>
</evidence>